<feature type="region of interest" description="Disordered" evidence="1">
    <location>
        <begin position="137"/>
        <end position="211"/>
    </location>
</feature>
<evidence type="ECO:0000256" key="1">
    <source>
        <dbReference type="SAM" id="MobiDB-lite"/>
    </source>
</evidence>
<dbReference type="AlphaFoldDB" id="A0A084F076"/>
<comment type="caution">
    <text evidence="2">The sequence shown here is derived from an EMBL/GenBank/DDBJ whole genome shotgun (WGS) entry which is preliminary data.</text>
</comment>
<reference evidence="2 3" key="1">
    <citation type="submission" date="2014-02" db="EMBL/GenBank/DDBJ databases">
        <title>Genome sequence of Ureaplasma diversum strain 246.</title>
        <authorList>
            <person name="Sirand-Pugnet P."/>
            <person name="Breton M."/>
            <person name="Dordet-Frisoni E."/>
            <person name="Baranowski E."/>
            <person name="Barre A."/>
            <person name="Couture C."/>
            <person name="Dupuy V."/>
            <person name="Gaurivaud P."/>
            <person name="Jacob D."/>
            <person name="Lemaitre C."/>
            <person name="Manso-Silvan L."/>
            <person name="Nikolski M."/>
            <person name="Nouvel L.-X."/>
            <person name="Poumarat F."/>
            <person name="Tardy F."/>
            <person name="Thebault P."/>
            <person name="Theil S."/>
            <person name="Citti C."/>
            <person name="Thiaucourt F."/>
            <person name="Blanchard A."/>
        </authorList>
    </citation>
    <scope>NUCLEOTIDE SEQUENCE [LARGE SCALE GENOMIC DNA]</scope>
    <source>
        <strain evidence="2 3">NCTC 246</strain>
    </source>
</reference>
<organism evidence="2 3">
    <name type="scientific">Ureaplasma diversum NCTC 246</name>
    <dbReference type="NCBI Taxonomy" id="1188241"/>
    <lineage>
        <taxon>Bacteria</taxon>
        <taxon>Bacillati</taxon>
        <taxon>Mycoplasmatota</taxon>
        <taxon>Mycoplasmoidales</taxon>
        <taxon>Mycoplasmoidaceae</taxon>
        <taxon>Ureaplasma</taxon>
    </lineage>
</organism>
<gene>
    <name evidence="2" type="ORF">UDIV_2710</name>
</gene>
<evidence type="ECO:0000313" key="3">
    <source>
        <dbReference type="Proteomes" id="UP000028537"/>
    </source>
</evidence>
<keyword evidence="3" id="KW-1185">Reference proteome</keyword>
<feature type="compositionally biased region" description="Polar residues" evidence="1">
    <location>
        <begin position="1"/>
        <end position="32"/>
    </location>
</feature>
<dbReference type="EMBL" id="JFDP01000037">
    <property type="protein sequence ID" value="KEZ23618.1"/>
    <property type="molecule type" value="Genomic_DNA"/>
</dbReference>
<feature type="region of interest" description="Disordered" evidence="1">
    <location>
        <begin position="1"/>
        <end position="52"/>
    </location>
</feature>
<accession>A0A084F076</accession>
<protein>
    <submittedName>
        <fullName evidence="2">Uncharacterized protein</fullName>
    </submittedName>
</protein>
<name>A0A084F076_9BACT</name>
<feature type="compositionally biased region" description="Basic and acidic residues" evidence="1">
    <location>
        <begin position="147"/>
        <end position="178"/>
    </location>
</feature>
<sequence length="366" mass="41571">MCTTIAKKTTPTQNQKVETNKEVSTTKTTQDQPLIKDNQVNKEQIQDTKQTESKELKEYKEAKEFVISNYSSYVLADEKTVDPEVKEYGLTFLSERLAILEKVKAKIDKKESLADMADELSKIKTLKEDWEKIQKENTDALKSVNPDYKEDGEVPEKENWWSTDPDSKTDKAKGDQTHGGKAQGDEPLPADQPAPPADQATPPVSSPAPANVSDEQIENVIKLFKQQNFSLNGSVFLLKSFSNIKDKQELLKLIDLYKKYFDSEVSKYLNKEKLVNPNNVAYLATLYSQFKQFVNLLTQIERLHKNGKTAYLEAVEAGANEIVASLDESKFTPEKDPKGHNKQDAYDEINQKLTILFYESLKKETK</sequence>
<dbReference type="RefSeq" id="WP_038102356.1">
    <property type="nucleotide sequence ID" value="NZ_JFDP01000037.1"/>
</dbReference>
<dbReference type="Proteomes" id="UP000028537">
    <property type="component" value="Unassembled WGS sequence"/>
</dbReference>
<feature type="compositionally biased region" description="Low complexity" evidence="1">
    <location>
        <begin position="197"/>
        <end position="211"/>
    </location>
</feature>
<proteinExistence type="predicted"/>
<evidence type="ECO:0000313" key="2">
    <source>
        <dbReference type="EMBL" id="KEZ23618.1"/>
    </source>
</evidence>